<dbReference type="EMBL" id="BMKL01000001">
    <property type="protein sequence ID" value="GGD85698.1"/>
    <property type="molecule type" value="Genomic_DNA"/>
</dbReference>
<gene>
    <name evidence="1" type="ORF">GCM10011515_01680</name>
</gene>
<accession>A0ABQ1S0L7</accession>
<proteinExistence type="predicted"/>
<evidence type="ECO:0000313" key="2">
    <source>
        <dbReference type="Proteomes" id="UP000619041"/>
    </source>
</evidence>
<comment type="caution">
    <text evidence="1">The sequence shown here is derived from an EMBL/GenBank/DDBJ whole genome shotgun (WGS) entry which is preliminary data.</text>
</comment>
<dbReference type="Proteomes" id="UP000619041">
    <property type="component" value="Unassembled WGS sequence"/>
</dbReference>
<dbReference type="Gene3D" id="3.10.450.50">
    <property type="match status" value="1"/>
</dbReference>
<keyword evidence="2" id="KW-1185">Reference proteome</keyword>
<evidence type="ECO:0000313" key="1">
    <source>
        <dbReference type="EMBL" id="GGD85698.1"/>
    </source>
</evidence>
<sequence>MWMGRVHWRHRRTLRTLETPKMDIWTLWQGRAIRYFEMIDSASYARATGLPAAAALGD</sequence>
<reference evidence="2" key="1">
    <citation type="journal article" date="2019" name="Int. J. Syst. Evol. Microbiol.">
        <title>The Global Catalogue of Microorganisms (GCM) 10K type strain sequencing project: providing services to taxonomists for standard genome sequencing and annotation.</title>
        <authorList>
            <consortium name="The Broad Institute Genomics Platform"/>
            <consortium name="The Broad Institute Genome Sequencing Center for Infectious Disease"/>
            <person name="Wu L."/>
            <person name="Ma J."/>
        </authorList>
    </citation>
    <scope>NUCLEOTIDE SEQUENCE [LARGE SCALE GENOMIC DNA]</scope>
    <source>
        <strain evidence="2">CGMCC 1.15959</strain>
    </source>
</reference>
<protein>
    <submittedName>
        <fullName evidence="1">Uncharacterized protein</fullName>
    </submittedName>
</protein>
<organism evidence="1 2">
    <name type="scientific">Tsuneonella deserti</name>
    <dbReference type="NCBI Taxonomy" id="2035528"/>
    <lineage>
        <taxon>Bacteria</taxon>
        <taxon>Pseudomonadati</taxon>
        <taxon>Pseudomonadota</taxon>
        <taxon>Alphaproteobacteria</taxon>
        <taxon>Sphingomonadales</taxon>
        <taxon>Erythrobacteraceae</taxon>
        <taxon>Tsuneonella</taxon>
    </lineage>
</organism>
<name>A0ABQ1S0L7_9SPHN</name>